<evidence type="ECO:0000313" key="2">
    <source>
        <dbReference type="EMBL" id="ANE02926.1"/>
    </source>
</evidence>
<feature type="coiled-coil region" evidence="1">
    <location>
        <begin position="79"/>
        <end position="127"/>
    </location>
</feature>
<dbReference type="EMBL" id="CP015622">
    <property type="protein sequence ID" value="ANE04127.1"/>
    <property type="molecule type" value="Genomic_DNA"/>
</dbReference>
<evidence type="ECO:0000256" key="1">
    <source>
        <dbReference type="SAM" id="Coils"/>
    </source>
</evidence>
<proteinExistence type="predicted"/>
<dbReference type="KEGG" id="ccjz:ccrud_07835"/>
<dbReference type="AlphaFoldDB" id="A0A172QTU3"/>
<evidence type="ECO:0000313" key="3">
    <source>
        <dbReference type="EMBL" id="ANE04127.1"/>
    </source>
</evidence>
<evidence type="ECO:0000313" key="4">
    <source>
        <dbReference type="Proteomes" id="UP000076929"/>
    </source>
</evidence>
<dbReference type="Gene3D" id="1.10.287.1490">
    <property type="match status" value="1"/>
</dbReference>
<dbReference type="KEGG" id="ccjz:ccrud_00935"/>
<keyword evidence="4" id="KW-1185">Reference proteome</keyword>
<dbReference type="Proteomes" id="UP000076929">
    <property type="component" value="Chromosome"/>
</dbReference>
<keyword evidence="1" id="KW-0175">Coiled coil</keyword>
<name>A0A172QTU3_9CORY</name>
<dbReference type="OrthoDB" id="3837902at2"/>
<organism evidence="3 4">
    <name type="scientific">Corynebacterium crudilactis</name>
    <dbReference type="NCBI Taxonomy" id="1652495"/>
    <lineage>
        <taxon>Bacteria</taxon>
        <taxon>Bacillati</taxon>
        <taxon>Actinomycetota</taxon>
        <taxon>Actinomycetes</taxon>
        <taxon>Mycobacteriales</taxon>
        <taxon>Corynebacteriaceae</taxon>
        <taxon>Corynebacterium</taxon>
    </lineage>
</organism>
<reference evidence="3 4" key="1">
    <citation type="submission" date="2016-05" db="EMBL/GenBank/DDBJ databases">
        <title>Complete genome sequence of Corynebacterium crudilactis, a new Corynebacterium species isolated from raw cow's milk.</title>
        <authorList>
            <person name="Christian R."/>
            <person name="Zimmermann J."/>
            <person name="Lipski A."/>
            <person name="Kalinowski J."/>
        </authorList>
    </citation>
    <scope>NUCLEOTIDE SEQUENCE [LARGE SCALE GENOMIC DNA]</scope>
    <source>
        <strain evidence="3 4">JZ16</strain>
    </source>
</reference>
<dbReference type="EMBL" id="CP015622">
    <property type="protein sequence ID" value="ANE02926.1"/>
    <property type="molecule type" value="Genomic_DNA"/>
</dbReference>
<sequence>MTVNIPTNYTDELTPEQKRAHVIAYLSRKHGTKAAYLTEHNLSASAVMNWRNTLADGDLEQGIIPRKTGRMTFKEVRENTALRTEIDDLKAQLAAANAHIDSSNTTVEKQQKNIEELHNAIDALGKAIAIMHKDGVA</sequence>
<dbReference type="RefSeq" id="WP_066563576.1">
    <property type="nucleotide sequence ID" value="NZ_CP015622.1"/>
</dbReference>
<protein>
    <recommendedName>
        <fullName evidence="5">Transposase</fullName>
    </recommendedName>
</protein>
<gene>
    <name evidence="2" type="ORF">ccrud_00935</name>
    <name evidence="3" type="ORF">ccrud_07835</name>
</gene>
<evidence type="ECO:0008006" key="5">
    <source>
        <dbReference type="Google" id="ProtNLM"/>
    </source>
</evidence>
<accession>A0A172QTU3</accession>